<dbReference type="KEGG" id="cbk:CLL_A2831"/>
<keyword evidence="1" id="KW-1133">Transmembrane helix</keyword>
<sequence>MRILKDYFVTFLILTVLIITLFFCIYYFPQQSEDIVQAKNIESNENYDKVHIDDDNSPSSDTENIETVEPTRLTTGIKISEDLFKSTLSDNEKLKILNDSKYNLEDRILFYLGYDSDRVGFIYYDLNSNKYMELNKNNTFVAASTYKVKLNVLTYEKNKTDKDLLTKKLEYKDSDYEEGTGILQNLSDIPPTPISELLDLSIINSDNIATNMIGSYLGGHDQVRKEINEMFNISMPYDENITTPETEFRILKHIYDNKSDVNYSHLIDVLKSTDYHDRIDKYIPNDIVAHKVGSSNEYIHDIAIVFPDNPYIFIIYTKDLENAEEKIAQISKAIYNYQVNQYTKN</sequence>
<dbReference type="GO" id="GO:0030655">
    <property type="term" value="P:beta-lactam antibiotic catabolic process"/>
    <property type="evidence" value="ECO:0007669"/>
    <property type="project" value="InterPro"/>
</dbReference>
<dbReference type="EMBL" id="CP001056">
    <property type="protein sequence ID" value="ACD23014.1"/>
    <property type="molecule type" value="Genomic_DNA"/>
</dbReference>
<protein>
    <recommendedName>
        <fullName evidence="2">Beta-lactamase class A catalytic domain-containing protein</fullName>
    </recommendedName>
</protein>
<dbReference type="GO" id="GO:0008800">
    <property type="term" value="F:beta-lactamase activity"/>
    <property type="evidence" value="ECO:0007669"/>
    <property type="project" value="InterPro"/>
</dbReference>
<dbReference type="InterPro" id="IPR012338">
    <property type="entry name" value="Beta-lactam/transpept-like"/>
</dbReference>
<dbReference type="Pfam" id="PF13354">
    <property type="entry name" value="Beta-lactamase2"/>
    <property type="match status" value="1"/>
</dbReference>
<dbReference type="GO" id="GO:0046677">
    <property type="term" value="P:response to antibiotic"/>
    <property type="evidence" value="ECO:0007669"/>
    <property type="project" value="InterPro"/>
</dbReference>
<reference evidence="3" key="1">
    <citation type="submission" date="2009-06" db="EMBL/GenBank/DDBJ databases">
        <authorList>
            <consortium name="US DOE Joint Genome Institute (JGI-PGF)"/>
            <person name="Lucas S."/>
            <person name="Copeland A."/>
            <person name="Lapidus A."/>
            <person name="Glavina del Rio T."/>
            <person name="Dalin E."/>
            <person name="Tice H."/>
            <person name="Bruce D."/>
            <person name="Goodwin L."/>
            <person name="Pitluck S."/>
            <person name="Kyrpides N."/>
            <person name="Mavromatis K."/>
            <person name="Ivanova N."/>
            <person name="Saunders E."/>
            <person name="Brettin T."/>
            <person name="Detter J.C."/>
            <person name="Han C."/>
            <person name="Larimer F."/>
            <person name="Land M."/>
            <person name="Hauser L."/>
            <person name="Markowitz V."/>
            <person name="Cheng J.-F."/>
            <person name="Hugenholtz P."/>
            <person name="Woyke T."/>
            <person name="Wu D."/>
            <person name="Gronow S."/>
            <person name="Klenk H.-P."/>
            <person name="Eisen J.A."/>
        </authorList>
    </citation>
    <scope>NUCLEOTIDE SEQUENCE</scope>
    <source>
        <strain evidence="3">Eklund 17B</strain>
    </source>
</reference>
<name>B2TP61_CLOBB</name>
<dbReference type="HOGENOM" id="CLU_031960_4_0_9"/>
<gene>
    <name evidence="3" type="ordered locus">CLL_A2831</name>
</gene>
<dbReference type="Gene3D" id="3.40.710.10">
    <property type="entry name" value="DD-peptidase/beta-lactamase superfamily"/>
    <property type="match status" value="1"/>
</dbReference>
<keyword evidence="1" id="KW-0812">Transmembrane</keyword>
<feature type="transmembrane region" description="Helical" evidence="1">
    <location>
        <begin position="7"/>
        <end position="28"/>
    </location>
</feature>
<dbReference type="PANTHER" id="PTHR35333">
    <property type="entry name" value="BETA-LACTAMASE"/>
    <property type="match status" value="1"/>
</dbReference>
<keyword evidence="1" id="KW-0472">Membrane</keyword>
<evidence type="ECO:0000313" key="3">
    <source>
        <dbReference type="EMBL" id="ACD23014.1"/>
    </source>
</evidence>
<dbReference type="SUPFAM" id="SSF56601">
    <property type="entry name" value="beta-lactamase/transpeptidase-like"/>
    <property type="match status" value="1"/>
</dbReference>
<evidence type="ECO:0000256" key="1">
    <source>
        <dbReference type="SAM" id="Phobius"/>
    </source>
</evidence>
<dbReference type="PANTHER" id="PTHR35333:SF3">
    <property type="entry name" value="BETA-LACTAMASE-TYPE TRANSPEPTIDASE FOLD CONTAINING PROTEIN"/>
    <property type="match status" value="1"/>
</dbReference>
<dbReference type="InterPro" id="IPR000871">
    <property type="entry name" value="Beta-lactam_class-A"/>
</dbReference>
<dbReference type="InterPro" id="IPR045155">
    <property type="entry name" value="Beta-lactam_cat"/>
</dbReference>
<accession>B2TP61</accession>
<evidence type="ECO:0000259" key="2">
    <source>
        <dbReference type="Pfam" id="PF13354"/>
    </source>
</evidence>
<feature type="domain" description="Beta-lactamase class A catalytic" evidence="2">
    <location>
        <begin position="121"/>
        <end position="317"/>
    </location>
</feature>
<dbReference type="AlphaFoldDB" id="B2TP61"/>
<organism evidence="3">
    <name type="scientific">Clostridium botulinum (strain Eklund 17B / Type B)</name>
    <dbReference type="NCBI Taxonomy" id="935198"/>
    <lineage>
        <taxon>Bacteria</taxon>
        <taxon>Bacillati</taxon>
        <taxon>Bacillota</taxon>
        <taxon>Clostridia</taxon>
        <taxon>Eubacteriales</taxon>
        <taxon>Clostridiaceae</taxon>
        <taxon>Clostridium</taxon>
    </lineage>
</organism>
<reference evidence="3" key="2">
    <citation type="submission" date="2009-08" db="EMBL/GenBank/DDBJ databases">
        <authorList>
            <person name="Shrivastava S."/>
            <person name="Brinkac L.M."/>
            <person name="Dodson R.J."/>
            <person name="Harkins D.M."/>
            <person name="Durkin A.S."/>
            <person name="Sutton G."/>
        </authorList>
    </citation>
    <scope>NUCLEOTIDE SEQUENCE</scope>
    <source>
        <strain evidence="3">Eklund 17B</strain>
    </source>
</reference>
<proteinExistence type="predicted"/>